<protein>
    <submittedName>
        <fullName evidence="1">Uncharacterized protein</fullName>
    </submittedName>
</protein>
<name>A0AAD7ZXP5_DIPPU</name>
<reference evidence="1" key="1">
    <citation type="journal article" date="2023" name="IScience">
        <title>Live-bearing cockroach genome reveals convergent evolutionary mechanisms linked to viviparity in insects and beyond.</title>
        <authorList>
            <person name="Fouks B."/>
            <person name="Harrison M.C."/>
            <person name="Mikhailova A.A."/>
            <person name="Marchal E."/>
            <person name="English S."/>
            <person name="Carruthers M."/>
            <person name="Jennings E.C."/>
            <person name="Chiamaka E.L."/>
            <person name="Frigard R.A."/>
            <person name="Pippel M."/>
            <person name="Attardo G.M."/>
            <person name="Benoit J.B."/>
            <person name="Bornberg-Bauer E."/>
            <person name="Tobe S.S."/>
        </authorList>
    </citation>
    <scope>NUCLEOTIDE SEQUENCE</scope>
    <source>
        <strain evidence="1">Stay&amp;Tobe</strain>
    </source>
</reference>
<gene>
    <name evidence="1" type="ORF">L9F63_018078</name>
</gene>
<dbReference type="AlphaFoldDB" id="A0AAD7ZXP5"/>
<sequence>DKLDWRLTSNFAKFADDMFTVLIADSPKNFREEVFKTLSTSRARELSIFSWNRTRDTAIYEGFRFQMLVSFCKPVPPNKEKLIQ</sequence>
<feature type="non-terminal residue" evidence="1">
    <location>
        <position position="1"/>
    </location>
</feature>
<accession>A0AAD7ZXP5</accession>
<proteinExistence type="predicted"/>
<dbReference type="EMBL" id="JASPKZ010005671">
    <property type="protein sequence ID" value="KAJ9588540.1"/>
    <property type="molecule type" value="Genomic_DNA"/>
</dbReference>
<dbReference type="Proteomes" id="UP001233999">
    <property type="component" value="Unassembled WGS sequence"/>
</dbReference>
<feature type="non-terminal residue" evidence="1">
    <location>
        <position position="84"/>
    </location>
</feature>
<reference evidence="1" key="2">
    <citation type="submission" date="2023-05" db="EMBL/GenBank/DDBJ databases">
        <authorList>
            <person name="Fouks B."/>
        </authorList>
    </citation>
    <scope>NUCLEOTIDE SEQUENCE</scope>
    <source>
        <strain evidence="1">Stay&amp;Tobe</strain>
        <tissue evidence="1">Testes</tissue>
    </source>
</reference>
<comment type="caution">
    <text evidence="1">The sequence shown here is derived from an EMBL/GenBank/DDBJ whole genome shotgun (WGS) entry which is preliminary data.</text>
</comment>
<evidence type="ECO:0000313" key="1">
    <source>
        <dbReference type="EMBL" id="KAJ9588540.1"/>
    </source>
</evidence>
<organism evidence="1 2">
    <name type="scientific">Diploptera punctata</name>
    <name type="common">Pacific beetle cockroach</name>
    <dbReference type="NCBI Taxonomy" id="6984"/>
    <lineage>
        <taxon>Eukaryota</taxon>
        <taxon>Metazoa</taxon>
        <taxon>Ecdysozoa</taxon>
        <taxon>Arthropoda</taxon>
        <taxon>Hexapoda</taxon>
        <taxon>Insecta</taxon>
        <taxon>Pterygota</taxon>
        <taxon>Neoptera</taxon>
        <taxon>Polyneoptera</taxon>
        <taxon>Dictyoptera</taxon>
        <taxon>Blattodea</taxon>
        <taxon>Blaberoidea</taxon>
        <taxon>Blaberidae</taxon>
        <taxon>Diplopterinae</taxon>
        <taxon>Diploptera</taxon>
    </lineage>
</organism>
<keyword evidence="2" id="KW-1185">Reference proteome</keyword>
<evidence type="ECO:0000313" key="2">
    <source>
        <dbReference type="Proteomes" id="UP001233999"/>
    </source>
</evidence>